<dbReference type="InterPro" id="IPR050266">
    <property type="entry name" value="AB_hydrolase_sf"/>
</dbReference>
<evidence type="ECO:0000313" key="3">
    <source>
        <dbReference type="EMBL" id="MEI4768698.1"/>
    </source>
</evidence>
<dbReference type="RefSeq" id="WP_336496254.1">
    <property type="nucleotide sequence ID" value="NZ_JBAWSY010000002.1"/>
</dbReference>
<dbReference type="InterPro" id="IPR000073">
    <property type="entry name" value="AB_hydrolase_1"/>
</dbReference>
<evidence type="ECO:0000259" key="2">
    <source>
        <dbReference type="Pfam" id="PF00561"/>
    </source>
</evidence>
<feature type="domain" description="AB hydrolase-1" evidence="2">
    <location>
        <begin position="25"/>
        <end position="124"/>
    </location>
</feature>
<comment type="caution">
    <text evidence="3">The sequence shown here is derived from an EMBL/GenBank/DDBJ whole genome shotgun (WGS) entry which is preliminary data.</text>
</comment>
<dbReference type="EMBL" id="JBAWSY010000002">
    <property type="protein sequence ID" value="MEI4768698.1"/>
    <property type="molecule type" value="Genomic_DNA"/>
</dbReference>
<dbReference type="Pfam" id="PF00561">
    <property type="entry name" value="Abhydrolase_1"/>
    <property type="match status" value="1"/>
</dbReference>
<dbReference type="PRINTS" id="PR00412">
    <property type="entry name" value="EPOXHYDRLASE"/>
</dbReference>
<dbReference type="PANTHER" id="PTHR43798">
    <property type="entry name" value="MONOACYLGLYCEROL LIPASE"/>
    <property type="match status" value="1"/>
</dbReference>
<evidence type="ECO:0000313" key="4">
    <source>
        <dbReference type="Proteomes" id="UP001364890"/>
    </source>
</evidence>
<name>A0ABU8F115_9BACI</name>
<protein>
    <submittedName>
        <fullName evidence="3">Alpha/beta hydrolase</fullName>
    </submittedName>
</protein>
<dbReference type="InterPro" id="IPR000639">
    <property type="entry name" value="Epox_hydrolase-like"/>
</dbReference>
<keyword evidence="4" id="KW-1185">Reference proteome</keyword>
<gene>
    <name evidence="3" type="ORF">WAX74_03370</name>
</gene>
<dbReference type="PANTHER" id="PTHR43798:SF31">
    <property type="entry name" value="AB HYDROLASE SUPERFAMILY PROTEIN YCLE"/>
    <property type="match status" value="1"/>
</dbReference>
<dbReference type="SUPFAM" id="SSF53474">
    <property type="entry name" value="alpha/beta-Hydrolases"/>
    <property type="match status" value="1"/>
</dbReference>
<reference evidence="3 4" key="1">
    <citation type="submission" date="2024-01" db="EMBL/GenBank/DDBJ databases">
        <title>Seven novel Bacillus-like species.</title>
        <authorList>
            <person name="Liu G."/>
        </authorList>
    </citation>
    <scope>NUCLEOTIDE SEQUENCE [LARGE SCALE GENOMIC DNA]</scope>
    <source>
        <strain evidence="3 4">FJAT-51614</strain>
    </source>
</reference>
<dbReference type="Proteomes" id="UP001364890">
    <property type="component" value="Unassembled WGS sequence"/>
</dbReference>
<evidence type="ECO:0000256" key="1">
    <source>
        <dbReference type="ARBA" id="ARBA00022801"/>
    </source>
</evidence>
<proteinExistence type="predicted"/>
<dbReference type="PRINTS" id="PR00111">
    <property type="entry name" value="ABHYDROLASE"/>
</dbReference>
<accession>A0ABU8F115</accession>
<dbReference type="InterPro" id="IPR029058">
    <property type="entry name" value="AB_hydrolase_fold"/>
</dbReference>
<organism evidence="3 4">
    <name type="scientific">Psychrobacillus mangrovi</name>
    <dbReference type="NCBI Taxonomy" id="3117745"/>
    <lineage>
        <taxon>Bacteria</taxon>
        <taxon>Bacillati</taxon>
        <taxon>Bacillota</taxon>
        <taxon>Bacilli</taxon>
        <taxon>Bacillales</taxon>
        <taxon>Bacillaceae</taxon>
        <taxon>Psychrobacillus</taxon>
    </lineage>
</organism>
<dbReference type="Gene3D" id="3.40.50.1820">
    <property type="entry name" value="alpha/beta hydrolase"/>
    <property type="match status" value="1"/>
</dbReference>
<dbReference type="GO" id="GO:0016787">
    <property type="term" value="F:hydrolase activity"/>
    <property type="evidence" value="ECO:0007669"/>
    <property type="project" value="UniProtKB-KW"/>
</dbReference>
<keyword evidence="1 3" id="KW-0378">Hydrolase</keyword>
<sequence>MGYYIRVEKGVNVYVEDVNPTGSKTILFIHGWPANHQMFEYQFNQLPAMGYRCIGVDLRGFGKSSKPWESYSYDRMANDIRIVIDTLGLEEITLAGHSMGGAISIRYMALHGGHKVAKLALIGAAAPVFTRRSDYPYGITAEEVNKLIEETYADRPNMLSGFGDIFFARYVTKDFIDWFHGLGLMASGNATAKCLVSLRDEDLRNDLPFIQVPTAILHGKHDKICPFVLGELLHQGISNSVLIPFEYSGHGLFYCEVEKFNQELVRFIG</sequence>